<proteinExistence type="predicted"/>
<sequence>MAKAHDSGKTPLSAQDEVPAEVMEALVALVQRMVAESGDPIGFDARQWLNRWLRGPVPALGGRLPVEFLHTPDGVVQITRILAGMQTGAYQ</sequence>
<feature type="domain" description="Antitoxin Xre/MbcA/ParS-like toxin-binding" evidence="1">
    <location>
        <begin position="44"/>
        <end position="87"/>
    </location>
</feature>
<dbReference type="AlphaFoldDB" id="A0A1I3Q5Z6"/>
<evidence type="ECO:0000313" key="3">
    <source>
        <dbReference type="Proteomes" id="UP000199548"/>
    </source>
</evidence>
<reference evidence="2 3" key="1">
    <citation type="submission" date="2016-10" db="EMBL/GenBank/DDBJ databases">
        <authorList>
            <person name="de Groot N.N."/>
        </authorList>
    </citation>
    <scope>NUCLEOTIDE SEQUENCE [LARGE SCALE GENOMIC DNA]</scope>
    <source>
        <strain evidence="2 3">LMG 23650</strain>
    </source>
</reference>
<organism evidence="2 3">
    <name type="scientific">Paraburkholderia megapolitana</name>
    <dbReference type="NCBI Taxonomy" id="420953"/>
    <lineage>
        <taxon>Bacteria</taxon>
        <taxon>Pseudomonadati</taxon>
        <taxon>Pseudomonadota</taxon>
        <taxon>Betaproteobacteria</taxon>
        <taxon>Burkholderiales</taxon>
        <taxon>Burkholderiaceae</taxon>
        <taxon>Paraburkholderia</taxon>
    </lineage>
</organism>
<dbReference type="OrthoDB" id="5918037at2"/>
<dbReference type="Pfam" id="PF09722">
    <property type="entry name" value="Xre_MbcA_ParS_C"/>
    <property type="match status" value="1"/>
</dbReference>
<gene>
    <name evidence="2" type="ORF">SAMN05192543_106228</name>
</gene>
<dbReference type="EMBL" id="FOQU01000006">
    <property type="protein sequence ID" value="SFJ29288.1"/>
    <property type="molecule type" value="Genomic_DNA"/>
</dbReference>
<name>A0A1I3Q5Z6_9BURK</name>
<dbReference type="InterPro" id="IPR024467">
    <property type="entry name" value="Xre/MbcA/ParS-like_toxin-bd"/>
</dbReference>
<evidence type="ECO:0000313" key="2">
    <source>
        <dbReference type="EMBL" id="SFJ29288.1"/>
    </source>
</evidence>
<dbReference type="Proteomes" id="UP000199548">
    <property type="component" value="Unassembled WGS sequence"/>
</dbReference>
<keyword evidence="3" id="KW-1185">Reference proteome</keyword>
<dbReference type="STRING" id="420953.SAMN05192543_106228"/>
<accession>A0A1I3Q5Z6</accession>
<evidence type="ECO:0000259" key="1">
    <source>
        <dbReference type="Pfam" id="PF09722"/>
    </source>
</evidence>
<protein>
    <recommendedName>
        <fullName evidence="1">Antitoxin Xre/MbcA/ParS-like toxin-binding domain-containing protein</fullName>
    </recommendedName>
</protein>